<dbReference type="SUPFAM" id="SSF52374">
    <property type="entry name" value="Nucleotidylyl transferase"/>
    <property type="match status" value="1"/>
</dbReference>
<dbReference type="InterPro" id="IPR015947">
    <property type="entry name" value="PUA-like_sf"/>
</dbReference>
<dbReference type="EC" id="2.7.1.25" evidence="3"/>
<comment type="catalytic activity">
    <reaction evidence="1">
        <text>adenosine 5'-phosphosulfate + ATP = 3'-phosphoadenylyl sulfate + ADP + H(+)</text>
        <dbReference type="Rhea" id="RHEA:24152"/>
        <dbReference type="ChEBI" id="CHEBI:15378"/>
        <dbReference type="ChEBI" id="CHEBI:30616"/>
        <dbReference type="ChEBI" id="CHEBI:58243"/>
        <dbReference type="ChEBI" id="CHEBI:58339"/>
        <dbReference type="ChEBI" id="CHEBI:456216"/>
        <dbReference type="EC" id="2.7.1.25"/>
    </reaction>
</comment>
<dbReference type="InterPro" id="IPR059117">
    <property type="entry name" value="APS_kinase_dom"/>
</dbReference>
<proteinExistence type="predicted"/>
<dbReference type="FunFam" id="3.40.50.300:FF:000802">
    <property type="entry name" value="Sulfate adenylyltransferase"/>
    <property type="match status" value="1"/>
</dbReference>
<feature type="domain" description="APS kinase" evidence="7">
    <location>
        <begin position="388"/>
        <end position="540"/>
    </location>
</feature>
<evidence type="ECO:0000256" key="2">
    <source>
        <dbReference type="ARBA" id="ARBA00004806"/>
    </source>
</evidence>
<name>A0A1J5MXY9_9BACT</name>
<evidence type="ECO:0000256" key="4">
    <source>
        <dbReference type="ARBA" id="ARBA00022679"/>
    </source>
</evidence>
<evidence type="ECO:0000256" key="6">
    <source>
        <dbReference type="ARBA" id="ARBA00022840"/>
    </source>
</evidence>
<dbReference type="Gene3D" id="3.40.50.300">
    <property type="entry name" value="P-loop containing nucleotide triphosphate hydrolases"/>
    <property type="match status" value="1"/>
</dbReference>
<dbReference type="GO" id="GO:0005524">
    <property type="term" value="F:ATP binding"/>
    <property type="evidence" value="ECO:0007669"/>
    <property type="project" value="UniProtKB-KW"/>
</dbReference>
<comment type="caution">
    <text evidence="10">The sequence shown here is derived from an EMBL/GenBank/DDBJ whole genome shotgun (WGS) entry which is preliminary data.</text>
</comment>
<dbReference type="InterPro" id="IPR025980">
    <property type="entry name" value="ATP-Sase_PUA-like_dom"/>
</dbReference>
<dbReference type="RefSeq" id="WP_071546874.1">
    <property type="nucleotide sequence ID" value="NZ_LKAQ01000004.1"/>
</dbReference>
<evidence type="ECO:0000313" key="11">
    <source>
        <dbReference type="Proteomes" id="UP000181901"/>
    </source>
</evidence>
<evidence type="ECO:0000259" key="7">
    <source>
        <dbReference type="Pfam" id="PF01583"/>
    </source>
</evidence>
<reference evidence="10 11" key="1">
    <citation type="submission" date="2015-09" db="EMBL/GenBank/DDBJ databases">
        <title>Genome of Desulfovibrio dechloracetivorans BerOc1, a mercury methylating strain isolated from highly hydrocarbons and metals contaminated coastal sediments.</title>
        <authorList>
            <person name="Goni Urriza M."/>
            <person name="Gassie C."/>
            <person name="Bouchez O."/>
            <person name="Klopp C."/>
            <person name="Ranchou-Peyruse A."/>
            <person name="Remy G."/>
        </authorList>
    </citation>
    <scope>NUCLEOTIDE SEQUENCE [LARGE SCALE GENOMIC DNA]</scope>
    <source>
        <strain evidence="10 11">BerOc1</strain>
    </source>
</reference>
<dbReference type="Gene3D" id="3.40.50.620">
    <property type="entry name" value="HUPs"/>
    <property type="match status" value="1"/>
</dbReference>
<dbReference type="GO" id="GO:0005737">
    <property type="term" value="C:cytoplasm"/>
    <property type="evidence" value="ECO:0007669"/>
    <property type="project" value="TreeGrafter"/>
</dbReference>
<dbReference type="GO" id="GO:0019379">
    <property type="term" value="P:sulfate assimilation, phosphoadenylyl sulfate reduction by phosphoadenylyl-sulfate reductase (thioredoxin)"/>
    <property type="evidence" value="ECO:0007669"/>
    <property type="project" value="TreeGrafter"/>
</dbReference>
<dbReference type="InterPro" id="IPR027417">
    <property type="entry name" value="P-loop_NTPase"/>
</dbReference>
<comment type="pathway">
    <text evidence="2">Sulfur metabolism; hydrogen sulfide biosynthesis; sulfite from sulfate: step 2/3.</text>
</comment>
<accession>A0A1J5MXY9</accession>
<dbReference type="InterPro" id="IPR014729">
    <property type="entry name" value="Rossmann-like_a/b/a_fold"/>
</dbReference>
<dbReference type="AlphaFoldDB" id="A0A1J5MXY9"/>
<protein>
    <recommendedName>
        <fullName evidence="3">adenylyl-sulfate kinase</fullName>
        <ecNumber evidence="3">2.7.1.25</ecNumber>
    </recommendedName>
</protein>
<dbReference type="PANTHER" id="PTHR42700">
    <property type="entry name" value="SULFATE ADENYLYLTRANSFERASE"/>
    <property type="match status" value="1"/>
</dbReference>
<dbReference type="Pfam" id="PF01583">
    <property type="entry name" value="APS_kinase"/>
    <property type="match status" value="1"/>
</dbReference>
<dbReference type="Pfam" id="PF14306">
    <property type="entry name" value="PUA_2"/>
    <property type="match status" value="1"/>
</dbReference>
<organism evidence="10 11">
    <name type="scientific">Pseudodesulfovibrio hydrargyri</name>
    <dbReference type="NCBI Taxonomy" id="2125990"/>
    <lineage>
        <taxon>Bacteria</taxon>
        <taxon>Pseudomonadati</taxon>
        <taxon>Thermodesulfobacteriota</taxon>
        <taxon>Desulfovibrionia</taxon>
        <taxon>Desulfovibrionales</taxon>
        <taxon>Desulfovibrionaceae</taxon>
    </lineage>
</organism>
<dbReference type="GO" id="GO:0004781">
    <property type="term" value="F:sulfate adenylyltransferase (ATP) activity"/>
    <property type="evidence" value="ECO:0007669"/>
    <property type="project" value="InterPro"/>
</dbReference>
<dbReference type="PANTHER" id="PTHR42700:SF1">
    <property type="entry name" value="SULFATE ADENYLYLTRANSFERASE"/>
    <property type="match status" value="1"/>
</dbReference>
<evidence type="ECO:0000256" key="1">
    <source>
        <dbReference type="ARBA" id="ARBA00001823"/>
    </source>
</evidence>
<dbReference type="Gene3D" id="3.10.400.10">
    <property type="entry name" value="Sulfate adenylyltransferase"/>
    <property type="match status" value="1"/>
</dbReference>
<dbReference type="GO" id="GO:0010134">
    <property type="term" value="P:sulfate assimilation via adenylyl sulfate reduction"/>
    <property type="evidence" value="ECO:0007669"/>
    <property type="project" value="TreeGrafter"/>
</dbReference>
<dbReference type="InterPro" id="IPR024951">
    <property type="entry name" value="Sulfurylase_cat_dom"/>
</dbReference>
<dbReference type="Proteomes" id="UP000181901">
    <property type="component" value="Unassembled WGS sequence"/>
</dbReference>
<evidence type="ECO:0000256" key="5">
    <source>
        <dbReference type="ARBA" id="ARBA00022741"/>
    </source>
</evidence>
<keyword evidence="11" id="KW-1185">Reference proteome</keyword>
<evidence type="ECO:0000256" key="3">
    <source>
        <dbReference type="ARBA" id="ARBA00012121"/>
    </source>
</evidence>
<feature type="domain" description="Sulphate adenylyltransferase catalytic" evidence="8">
    <location>
        <begin position="172"/>
        <end position="380"/>
    </location>
</feature>
<evidence type="ECO:0000259" key="8">
    <source>
        <dbReference type="Pfam" id="PF01747"/>
    </source>
</evidence>
<evidence type="ECO:0000259" key="9">
    <source>
        <dbReference type="Pfam" id="PF14306"/>
    </source>
</evidence>
<dbReference type="InterPro" id="IPR002891">
    <property type="entry name" value="APS"/>
</dbReference>
<keyword evidence="4" id="KW-0808">Transferase</keyword>
<keyword evidence="5" id="KW-0547">Nucleotide-binding</keyword>
<dbReference type="SUPFAM" id="SSF52540">
    <property type="entry name" value="P-loop containing nucleoside triphosphate hydrolases"/>
    <property type="match status" value="1"/>
</dbReference>
<gene>
    <name evidence="10" type="primary">sat</name>
    <name evidence="10" type="synonym">cysC_2</name>
    <name evidence="10" type="ORF">BerOc1_03342</name>
</gene>
<dbReference type="GO" id="GO:0004020">
    <property type="term" value="F:adenylylsulfate kinase activity"/>
    <property type="evidence" value="ECO:0007669"/>
    <property type="project" value="UniProtKB-EC"/>
</dbReference>
<dbReference type="SUPFAM" id="SSF88697">
    <property type="entry name" value="PUA domain-like"/>
    <property type="match status" value="1"/>
</dbReference>
<feature type="domain" description="ATP-sulfurylase PUA-like" evidence="9">
    <location>
        <begin position="15"/>
        <end position="162"/>
    </location>
</feature>
<keyword evidence="6" id="KW-0067">ATP-binding</keyword>
<sequence>MQYTDSLPAHDAESLLVHPRRAELLKEQATGFKSVNLNPCQLCDLEMLLNRAFHPLDGYLGRKDYESVLSDMRLSDGTLWPLPICLGVSAEFAANLEEGECVAVRDAEGFMLAVLTVSDIWKPDLAAEARAIHGPEARREPVDACCCGLGEPWYIGGRVEGVSYPQRYDFTDIRLTPAEVRRSFAQKGRRKVMAVQAGRPLHRADRAMLEEIAREQGVDLLLSPQLRPSMYFSVDHFSLVRSFRQFTETFPRSMASLNLTPWFERRMGPRGALLRAVVNRNYGCTHMLVWDGAKAEPRRNILSEDYEAHIRWLADHREETGIVSVAEHCMVLDPASGKYVRSETGVRCANDHNAVVDLLTRGEPVPEWMSFPGVLEELSRTYKPRWKQGITLFLTGLSGAGKSTLAKVLFVKLLELNSRPVTLLDGDIVRTNLSSELSFSREHRNLNVTRIGFVASEIVKNGGVAICAPIAPYAESRRQAREAVEEYGGFVEIHVSTPLAACERRDRKGIYAKARAGIIKGMTGVDDPYVEPENPELRIDTSELSPDEAAHEVLLYLREHRFI</sequence>
<dbReference type="OrthoDB" id="9804504at2"/>
<dbReference type="CDD" id="cd02027">
    <property type="entry name" value="APSK"/>
    <property type="match status" value="1"/>
</dbReference>
<evidence type="ECO:0000313" key="10">
    <source>
        <dbReference type="EMBL" id="OIQ51390.1"/>
    </source>
</evidence>
<dbReference type="EMBL" id="LKAQ01000004">
    <property type="protein sequence ID" value="OIQ51390.1"/>
    <property type="molecule type" value="Genomic_DNA"/>
</dbReference>
<keyword evidence="10" id="KW-0418">Kinase</keyword>
<dbReference type="NCBIfam" id="TIGR00455">
    <property type="entry name" value="apsK"/>
    <property type="match status" value="1"/>
</dbReference>
<dbReference type="InterPro" id="IPR050512">
    <property type="entry name" value="Sulf_AdTrans/APS_kinase"/>
</dbReference>
<dbReference type="Pfam" id="PF01747">
    <property type="entry name" value="ATP-sulfurylase"/>
    <property type="match status" value="1"/>
</dbReference>